<protein>
    <submittedName>
        <fullName evidence="2">Uncharacterized protein</fullName>
    </submittedName>
</protein>
<comment type="caution">
    <text evidence="2">The sequence shown here is derived from an EMBL/GenBank/DDBJ whole genome shotgun (WGS) entry which is preliminary data.</text>
</comment>
<evidence type="ECO:0000313" key="2">
    <source>
        <dbReference type="EMBL" id="KAK8065492.1"/>
    </source>
</evidence>
<keyword evidence="3" id="KW-1185">Reference proteome</keyword>
<sequence>MYNLKLATFGLMATAALPTMAYLPPHKRSESAVDLGTLESLEKFYEHLGLDSAAANWEAIEELETHDFEAIAAEDAARAASSAVTVRSSPAATPENMGLAARQDADQCANQTGFAQILCANMPSRAAWWTAGGAMAIWYTPDLMIKFADAIAHVVKTARSLRQVKPAGELGARRAQGPGRQFKFSVPVFREEGSSPFLAPLATRGEARNGTGSDAADVQMHNNFHFDEDEGVLHYMGTRAALAADEVMPSARRGTSESRRRGQTKNYTIVVQATALTSASTIASEQCIGSVIKYHINRATEQDRFRCVGVDNRGSWKVALHVNVNRGRNNGGEYGTCCEF</sequence>
<gene>
    <name evidence="2" type="ORF">PG997_012239</name>
</gene>
<evidence type="ECO:0000313" key="3">
    <source>
        <dbReference type="Proteomes" id="UP001433268"/>
    </source>
</evidence>
<feature type="chain" id="PRO_5045988354" evidence="1">
    <location>
        <begin position="22"/>
        <end position="340"/>
    </location>
</feature>
<keyword evidence="1" id="KW-0732">Signal</keyword>
<accession>A0ABR1V2T9</accession>
<proteinExistence type="predicted"/>
<name>A0ABR1V2T9_9PEZI</name>
<feature type="signal peptide" evidence="1">
    <location>
        <begin position="1"/>
        <end position="21"/>
    </location>
</feature>
<dbReference type="GeneID" id="92049613"/>
<dbReference type="RefSeq" id="XP_066662245.1">
    <property type="nucleotide sequence ID" value="XM_066816553.1"/>
</dbReference>
<dbReference type="Proteomes" id="UP001433268">
    <property type="component" value="Unassembled WGS sequence"/>
</dbReference>
<evidence type="ECO:0000256" key="1">
    <source>
        <dbReference type="SAM" id="SignalP"/>
    </source>
</evidence>
<dbReference type="EMBL" id="JAQQWN010000009">
    <property type="protein sequence ID" value="KAK8065492.1"/>
    <property type="molecule type" value="Genomic_DNA"/>
</dbReference>
<organism evidence="2 3">
    <name type="scientific">Apiospora hydei</name>
    <dbReference type="NCBI Taxonomy" id="1337664"/>
    <lineage>
        <taxon>Eukaryota</taxon>
        <taxon>Fungi</taxon>
        <taxon>Dikarya</taxon>
        <taxon>Ascomycota</taxon>
        <taxon>Pezizomycotina</taxon>
        <taxon>Sordariomycetes</taxon>
        <taxon>Xylariomycetidae</taxon>
        <taxon>Amphisphaeriales</taxon>
        <taxon>Apiosporaceae</taxon>
        <taxon>Apiospora</taxon>
    </lineage>
</organism>
<reference evidence="2 3" key="1">
    <citation type="submission" date="2023-01" db="EMBL/GenBank/DDBJ databases">
        <title>Analysis of 21 Apiospora genomes using comparative genomics revels a genus with tremendous synthesis potential of carbohydrate active enzymes and secondary metabolites.</title>
        <authorList>
            <person name="Sorensen T."/>
        </authorList>
    </citation>
    <scope>NUCLEOTIDE SEQUENCE [LARGE SCALE GENOMIC DNA]</scope>
    <source>
        <strain evidence="2 3">CBS 114990</strain>
    </source>
</reference>